<sequence>MGNNTSKPEIELRLWGHVDSPEVQVWERRHLHGPYAHWLCAHQPRIVYVPDTLTRQNGSLRRSGPLFNPGKSTGVWSGHQMGQGEARSRRAHANLDDYYYKVGQ</sequence>
<evidence type="ECO:0000313" key="2">
    <source>
        <dbReference type="EMBL" id="QHS93888.1"/>
    </source>
</evidence>
<dbReference type="EMBL" id="MN739211">
    <property type="protein sequence ID" value="QHS93888.1"/>
    <property type="molecule type" value="Genomic_DNA"/>
</dbReference>
<evidence type="ECO:0000256" key="1">
    <source>
        <dbReference type="SAM" id="MobiDB-lite"/>
    </source>
</evidence>
<proteinExistence type="predicted"/>
<organism evidence="2">
    <name type="scientific">viral metagenome</name>
    <dbReference type="NCBI Taxonomy" id="1070528"/>
    <lineage>
        <taxon>unclassified sequences</taxon>
        <taxon>metagenomes</taxon>
        <taxon>organismal metagenomes</taxon>
    </lineage>
</organism>
<feature type="region of interest" description="Disordered" evidence="1">
    <location>
        <begin position="58"/>
        <end position="88"/>
    </location>
</feature>
<accession>A0A6C0BR71</accession>
<reference evidence="2" key="1">
    <citation type="journal article" date="2020" name="Nature">
        <title>Giant virus diversity and host interactions through global metagenomics.</title>
        <authorList>
            <person name="Schulz F."/>
            <person name="Roux S."/>
            <person name="Paez-Espino D."/>
            <person name="Jungbluth S."/>
            <person name="Walsh D.A."/>
            <person name="Denef V.J."/>
            <person name="McMahon K.D."/>
            <person name="Konstantinidis K.T."/>
            <person name="Eloe-Fadrosh E.A."/>
            <person name="Kyrpides N.C."/>
            <person name="Woyke T."/>
        </authorList>
    </citation>
    <scope>NUCLEOTIDE SEQUENCE</scope>
    <source>
        <strain evidence="2">GVMAG-M-3300018080-19</strain>
    </source>
</reference>
<dbReference type="AlphaFoldDB" id="A0A6C0BR71"/>
<protein>
    <submittedName>
        <fullName evidence="2">Uncharacterized protein</fullName>
    </submittedName>
</protein>
<name>A0A6C0BR71_9ZZZZ</name>